<evidence type="ECO:0000313" key="2">
    <source>
        <dbReference type="EMBL" id="ADC89774.1"/>
    </source>
</evidence>
<keyword evidence="3" id="KW-1185">Reference proteome</keyword>
<protein>
    <submittedName>
        <fullName evidence="2">Nucleic acid binding OB-fold tRNA/helicase-type</fullName>
    </submittedName>
</protein>
<keyword evidence="2" id="KW-0067">ATP-binding</keyword>
<dbReference type="eggNOG" id="COG4085">
    <property type="taxonomic scope" value="Bacteria"/>
</dbReference>
<dbReference type="EMBL" id="CP001931">
    <property type="protein sequence ID" value="ADC89774.1"/>
    <property type="molecule type" value="Genomic_DNA"/>
</dbReference>
<keyword evidence="1" id="KW-0732">Signal</keyword>
<keyword evidence="2" id="KW-0378">Hydrolase</keyword>
<dbReference type="Proteomes" id="UP000002043">
    <property type="component" value="Chromosome"/>
</dbReference>
<evidence type="ECO:0000313" key="3">
    <source>
        <dbReference type="Proteomes" id="UP000002043"/>
    </source>
</evidence>
<reference evidence="3" key="1">
    <citation type="journal article" date="2010" name="Stand. Genomic Sci.">
        <title>Complete genome sequence of Thermocrinis albus type strain (HI 11/12T).</title>
        <authorList>
            <person name="Wirth R."/>
            <person name="Sikorski J."/>
            <person name="Brambilla E."/>
            <person name="Misra M."/>
            <person name="Lapidus A."/>
            <person name="Copeland A."/>
            <person name="Nolan M."/>
            <person name="Lucas S."/>
            <person name="Chen F."/>
            <person name="Tice H."/>
            <person name="Cheng J.F."/>
            <person name="Han C."/>
            <person name="Detter J.C."/>
            <person name="Tapia R."/>
            <person name="Bruce D."/>
            <person name="Goodwin L."/>
            <person name="Pitluck S."/>
            <person name="Pati A."/>
            <person name="Anderson I."/>
            <person name="Ivanova N."/>
            <person name="Mavromatis K."/>
            <person name="Mikhailova N."/>
            <person name="Chen A."/>
            <person name="Palaniappan K."/>
            <person name="Bilek Y."/>
            <person name="Hader T."/>
            <person name="Land M."/>
            <person name="Hauser L."/>
            <person name="Chang Y.J."/>
            <person name="Jeffries C.D."/>
            <person name="Tindall B.J."/>
            <person name="Rohde M."/>
            <person name="Goker M."/>
            <person name="Bristow J."/>
            <person name="Eisen J.A."/>
            <person name="Markowitz V."/>
            <person name="Hugenholtz P."/>
            <person name="Kyrpides N.C."/>
            <person name="Klenk H.P."/>
        </authorList>
    </citation>
    <scope>NUCLEOTIDE SEQUENCE [LARGE SCALE GENOMIC DNA]</scope>
    <source>
        <strain evidence="3">DSM 14484 / JCM 11386 / HI 11/12</strain>
    </source>
</reference>
<name>D3SLZ4_THEAH</name>
<gene>
    <name evidence="2" type="ordered locus">Thal_1142</name>
</gene>
<feature type="chain" id="PRO_5003050177" evidence="1">
    <location>
        <begin position="22"/>
        <end position="123"/>
    </location>
</feature>
<sequence length="123" mass="14111">MRKRFYSAVFIFLSFVSFLYAEDYITPEQAGNYVGEVKTVCGVVASAKYASHSRGQPTFLNLDRPYPNHIFTVVIWGKDRRKFSHPPESYYKGKRICVEGLIDSYRGVPQIVVRDPLQIAVKN</sequence>
<accession>D3SLZ4</accession>
<evidence type="ECO:0000256" key="1">
    <source>
        <dbReference type="SAM" id="SignalP"/>
    </source>
</evidence>
<dbReference type="OrthoDB" id="1524522at2"/>
<dbReference type="RefSeq" id="WP_012992180.1">
    <property type="nucleotide sequence ID" value="NC_013894.1"/>
</dbReference>
<dbReference type="STRING" id="638303.Thal_1142"/>
<feature type="signal peptide" evidence="1">
    <location>
        <begin position="1"/>
        <end position="21"/>
    </location>
</feature>
<organism evidence="2 3">
    <name type="scientific">Thermocrinis albus (strain DSM 14484 / JCM 11386 / HI 11/12)</name>
    <dbReference type="NCBI Taxonomy" id="638303"/>
    <lineage>
        <taxon>Bacteria</taxon>
        <taxon>Pseudomonadati</taxon>
        <taxon>Aquificota</taxon>
        <taxon>Aquificia</taxon>
        <taxon>Aquificales</taxon>
        <taxon>Aquificaceae</taxon>
        <taxon>Thermocrinis</taxon>
    </lineage>
</organism>
<keyword evidence="2" id="KW-0347">Helicase</keyword>
<dbReference type="KEGG" id="tal:Thal_1142"/>
<dbReference type="GO" id="GO:0004386">
    <property type="term" value="F:helicase activity"/>
    <property type="evidence" value="ECO:0007669"/>
    <property type="project" value="UniProtKB-KW"/>
</dbReference>
<dbReference type="AlphaFoldDB" id="D3SLZ4"/>
<proteinExistence type="predicted"/>
<dbReference type="HOGENOM" id="CLU_164838_0_0_0"/>
<keyword evidence="2" id="KW-0547">Nucleotide-binding</keyword>